<keyword evidence="2" id="KW-1185">Reference proteome</keyword>
<sequence>MNCWSTLTHRSHRLCVNWPVRSEITFVVLFCSIDSVWGPTLRCPHRIRCQAVPANHICWLITNTIPRLLNGKQLLR</sequence>
<accession>A0A3P8J611</accession>
<dbReference type="Proteomes" id="UP000272942">
    <property type="component" value="Unassembled WGS sequence"/>
</dbReference>
<proteinExistence type="predicted"/>
<protein>
    <submittedName>
        <fullName evidence="1">Uncharacterized protein</fullName>
    </submittedName>
</protein>
<dbReference type="EMBL" id="UZAN01073929">
    <property type="protein sequence ID" value="VDP95435.1"/>
    <property type="molecule type" value="Genomic_DNA"/>
</dbReference>
<organism evidence="1 2">
    <name type="scientific">Echinostoma caproni</name>
    <dbReference type="NCBI Taxonomy" id="27848"/>
    <lineage>
        <taxon>Eukaryota</taxon>
        <taxon>Metazoa</taxon>
        <taxon>Spiralia</taxon>
        <taxon>Lophotrochozoa</taxon>
        <taxon>Platyhelminthes</taxon>
        <taxon>Trematoda</taxon>
        <taxon>Digenea</taxon>
        <taxon>Plagiorchiida</taxon>
        <taxon>Echinostomata</taxon>
        <taxon>Echinostomatoidea</taxon>
        <taxon>Echinostomatidae</taxon>
        <taxon>Echinostoma</taxon>
    </lineage>
</organism>
<evidence type="ECO:0000313" key="1">
    <source>
        <dbReference type="EMBL" id="VDP95435.1"/>
    </source>
</evidence>
<reference evidence="1 2" key="1">
    <citation type="submission" date="2018-11" db="EMBL/GenBank/DDBJ databases">
        <authorList>
            <consortium name="Pathogen Informatics"/>
        </authorList>
    </citation>
    <scope>NUCLEOTIDE SEQUENCE [LARGE SCALE GENOMIC DNA]</scope>
    <source>
        <strain evidence="1 2">Egypt</strain>
    </source>
</reference>
<gene>
    <name evidence="1" type="ORF">ECPE_LOCUS18034</name>
</gene>
<name>A0A3P8J611_9TREM</name>
<dbReference type="AlphaFoldDB" id="A0A3P8J611"/>
<evidence type="ECO:0000313" key="2">
    <source>
        <dbReference type="Proteomes" id="UP000272942"/>
    </source>
</evidence>